<dbReference type="InterPro" id="IPR014063">
    <property type="entry name" value="Arsenate-R_ArsH"/>
</dbReference>
<proteinExistence type="predicted"/>
<evidence type="ECO:0000313" key="10">
    <source>
        <dbReference type="Proteomes" id="UP001172102"/>
    </source>
</evidence>
<evidence type="ECO:0000256" key="1">
    <source>
        <dbReference type="ARBA" id="ARBA00001917"/>
    </source>
</evidence>
<keyword evidence="5" id="KW-0547">Nucleotide-binding</keyword>
<dbReference type="PANTHER" id="PTHR43590:SF1">
    <property type="entry name" value="ARSENIC RESISTANCE PROTEIN ARSH (AFU_ORTHOLOGUE AFUA_5G15030)"/>
    <property type="match status" value="1"/>
</dbReference>
<evidence type="ECO:0000256" key="7">
    <source>
        <dbReference type="ARBA" id="ARBA00023002"/>
    </source>
</evidence>
<keyword evidence="3" id="KW-0285">Flavoprotein</keyword>
<dbReference type="GO" id="GO:0000166">
    <property type="term" value="F:nucleotide binding"/>
    <property type="evidence" value="ECO:0007669"/>
    <property type="project" value="UniProtKB-KW"/>
</dbReference>
<reference evidence="9" key="1">
    <citation type="submission" date="2023-06" db="EMBL/GenBank/DDBJ databases">
        <title>Genome-scale phylogeny and comparative genomics of the fungal order Sordariales.</title>
        <authorList>
            <consortium name="Lawrence Berkeley National Laboratory"/>
            <person name="Hensen N."/>
            <person name="Bonometti L."/>
            <person name="Westerberg I."/>
            <person name="Brannstrom I.O."/>
            <person name="Guillou S."/>
            <person name="Cros-Aarteil S."/>
            <person name="Calhoun S."/>
            <person name="Haridas S."/>
            <person name="Kuo A."/>
            <person name="Mondo S."/>
            <person name="Pangilinan J."/>
            <person name="Riley R."/>
            <person name="Labutti K."/>
            <person name="Andreopoulos B."/>
            <person name="Lipzen A."/>
            <person name="Chen C."/>
            <person name="Yanf M."/>
            <person name="Daum C."/>
            <person name="Ng V."/>
            <person name="Clum A."/>
            <person name="Steindorff A."/>
            <person name="Ohm R."/>
            <person name="Martin F."/>
            <person name="Silar P."/>
            <person name="Natvig D."/>
            <person name="Lalanne C."/>
            <person name="Gautier V."/>
            <person name="Ament-Velasquez S.L."/>
            <person name="Kruys A."/>
            <person name="Hutchinson M.I."/>
            <person name="Powell A.J."/>
            <person name="Barry K."/>
            <person name="Miller A.N."/>
            <person name="Grigoriev I.V."/>
            <person name="Debuchy R."/>
            <person name="Gladieux P."/>
            <person name="Thoren M.H."/>
            <person name="Johannesson H."/>
        </authorList>
    </citation>
    <scope>NUCLEOTIDE SEQUENCE</scope>
    <source>
        <strain evidence="9">SMH4607-1</strain>
    </source>
</reference>
<accession>A0AA40B8F0</accession>
<sequence length="328" mass="37421">MRSPSFSSMPSIVSRKILRSTLDTATWRSFSQAVPAVRHWSSMGDLNNTGAAREHLQPVADPAYQFRSFAIHPCDDDPAVRKRYRPFLLDKAISDSDWVATLELATAAKMVETELLTQQKDRLRILVLYGSLRTRSYSKLLAYEASRILFRLGCDVRVYNPSGLPVKDDQQHDHPKVQELRELSKWSDGHIWVSPEQHGTLTGVFKNQIDWIPLSTGSVRPTQGRTLAVAQVNGGSQSFNAVNSLRILGRWMRMFTIPNQSSIPKAWTHFTDVDDLVDGGSRLKQSSNRDRLVDCMEELVKYTIVMRPHFDLFQDRFSEREEKKKDAV</sequence>
<evidence type="ECO:0000256" key="2">
    <source>
        <dbReference type="ARBA" id="ARBA00011881"/>
    </source>
</evidence>
<evidence type="ECO:0000256" key="4">
    <source>
        <dbReference type="ARBA" id="ARBA00022643"/>
    </source>
</evidence>
<dbReference type="FunFam" id="3.40.50.360:FF:000027">
    <property type="entry name" value="Arsenical resistance protein ArsH"/>
    <property type="match status" value="1"/>
</dbReference>
<keyword evidence="6" id="KW-0521">NADP</keyword>
<comment type="subunit">
    <text evidence="2">Homotetramer.</text>
</comment>
<dbReference type="Proteomes" id="UP001172102">
    <property type="component" value="Unassembled WGS sequence"/>
</dbReference>
<name>A0AA40B8F0_9PEZI</name>
<evidence type="ECO:0000256" key="6">
    <source>
        <dbReference type="ARBA" id="ARBA00022857"/>
    </source>
</evidence>
<dbReference type="EMBL" id="JAUKUA010000001">
    <property type="protein sequence ID" value="KAK0729582.1"/>
    <property type="molecule type" value="Genomic_DNA"/>
</dbReference>
<dbReference type="SUPFAM" id="SSF52218">
    <property type="entry name" value="Flavoproteins"/>
    <property type="match status" value="1"/>
</dbReference>
<organism evidence="9 10">
    <name type="scientific">Lasiosphaeris hirsuta</name>
    <dbReference type="NCBI Taxonomy" id="260670"/>
    <lineage>
        <taxon>Eukaryota</taxon>
        <taxon>Fungi</taxon>
        <taxon>Dikarya</taxon>
        <taxon>Ascomycota</taxon>
        <taxon>Pezizomycotina</taxon>
        <taxon>Sordariomycetes</taxon>
        <taxon>Sordariomycetidae</taxon>
        <taxon>Sordariales</taxon>
        <taxon>Lasiosphaeriaceae</taxon>
        <taxon>Lasiosphaeris</taxon>
    </lineage>
</organism>
<dbReference type="InterPro" id="IPR005025">
    <property type="entry name" value="FMN_Rdtase-like_dom"/>
</dbReference>
<evidence type="ECO:0000256" key="3">
    <source>
        <dbReference type="ARBA" id="ARBA00022630"/>
    </source>
</evidence>
<feature type="domain" description="NADPH-dependent FMN reductase-like" evidence="8">
    <location>
        <begin position="124"/>
        <end position="267"/>
    </location>
</feature>
<evidence type="ECO:0000259" key="8">
    <source>
        <dbReference type="Pfam" id="PF03358"/>
    </source>
</evidence>
<dbReference type="Pfam" id="PF03358">
    <property type="entry name" value="FMN_red"/>
    <property type="match status" value="1"/>
</dbReference>
<protein>
    <submittedName>
        <fullName evidence="9">Flavoprotein-like protein</fullName>
    </submittedName>
</protein>
<keyword evidence="7" id="KW-0560">Oxidoreductase</keyword>
<dbReference type="NCBIfam" id="TIGR02690">
    <property type="entry name" value="resist_ArsH"/>
    <property type="match status" value="1"/>
</dbReference>
<dbReference type="PANTHER" id="PTHR43590">
    <property type="entry name" value="ARSENIC RESISTANCE PROTEIN ARSH (AFU_ORTHOLOGUE AFUA_5G15030)"/>
    <property type="match status" value="1"/>
</dbReference>
<dbReference type="Gene3D" id="3.40.50.360">
    <property type="match status" value="1"/>
</dbReference>
<dbReference type="AlphaFoldDB" id="A0AA40B8F0"/>
<evidence type="ECO:0000313" key="9">
    <source>
        <dbReference type="EMBL" id="KAK0729582.1"/>
    </source>
</evidence>
<comment type="caution">
    <text evidence="9">The sequence shown here is derived from an EMBL/GenBank/DDBJ whole genome shotgun (WGS) entry which is preliminary data.</text>
</comment>
<comment type="cofactor">
    <cofactor evidence="1">
        <name>FMN</name>
        <dbReference type="ChEBI" id="CHEBI:58210"/>
    </cofactor>
</comment>
<dbReference type="InterPro" id="IPR029039">
    <property type="entry name" value="Flavoprotein-like_sf"/>
</dbReference>
<keyword evidence="10" id="KW-1185">Reference proteome</keyword>
<evidence type="ECO:0000256" key="5">
    <source>
        <dbReference type="ARBA" id="ARBA00022741"/>
    </source>
</evidence>
<dbReference type="GO" id="GO:0016655">
    <property type="term" value="F:oxidoreductase activity, acting on NAD(P)H, quinone or similar compound as acceptor"/>
    <property type="evidence" value="ECO:0007669"/>
    <property type="project" value="TreeGrafter"/>
</dbReference>
<keyword evidence="4" id="KW-0288">FMN</keyword>
<gene>
    <name evidence="9" type="ORF">B0H67DRAFT_559147</name>
</gene>